<proteinExistence type="predicted"/>
<dbReference type="GO" id="GO:0005977">
    <property type="term" value="P:glycogen metabolic process"/>
    <property type="evidence" value="ECO:0007669"/>
    <property type="project" value="UniProtKB-KW"/>
</dbReference>
<sequence>MAVDIAMQLYLHSPPLRRDRFMCKLGTKHTKPLRPCIQLHSKIEVSQHASSDMSCREKKGKKRVSFADHKGFSLTMVKVFSEFDDPFDVLFNITELIENIVGLTIVEKDSFVLDFAQPSADYLDFRNRLQADYVCLENCMLKDKAIVGTVKVKNLAFHKSVKLRLTFDTWKTFVDYDCQYVKDTYAGSDRDTFSFDINLPERIQSHERLEFAVCFECEGKTYWDSNKGQNYRIIRSELRTAHEGEHLRNGPDFGITFDQYGSPRVLDYFPHKPTMAVDIAMQLYLHSPPLRRDRFTCKLGTKHTKPLRPCIQLHSKIEVSQHASSDMSCREKKGKKRVSFADHKGFSLTMVKVFSEFDDPFDVPFNITELIENIVGLTTVEKDSFVLDFAQPSADYLDFRNRLQADYVCLENCMLKDKAIVGTVKVKNLAFHKSVKLRLTFDTWKTFVDYDCQYVKDTYAGSDRDTFSFDINLPERIQSHERLEFAVCFECEGKTYWDSNKGQNYRIIRSELRTAHEGEHLRNGPDFGITFDQYGSPRCSHGIFPEWPSYSGYDKRGPYY</sequence>
<evidence type="ECO:0000256" key="2">
    <source>
        <dbReference type="ARBA" id="ARBA00023277"/>
    </source>
</evidence>
<dbReference type="InterPro" id="IPR038175">
    <property type="entry name" value="CBM21_dom_sf"/>
</dbReference>
<dbReference type="InterPro" id="IPR050782">
    <property type="entry name" value="PP1_regulatory_subunit_3"/>
</dbReference>
<dbReference type="InterPro" id="IPR005036">
    <property type="entry name" value="CBM21_dom"/>
</dbReference>
<dbReference type="Gene3D" id="2.60.40.2440">
    <property type="entry name" value="Carbohydrate binding type-21 domain"/>
    <property type="match status" value="2"/>
</dbReference>
<evidence type="ECO:0000313" key="4">
    <source>
        <dbReference type="EMBL" id="KAJ1205888.1"/>
    </source>
</evidence>
<feature type="domain" description="CBM21" evidence="3">
    <location>
        <begin position="400"/>
        <end position="508"/>
    </location>
</feature>
<name>A0AAV7VX71_PLEWA</name>
<dbReference type="GO" id="GO:0005979">
    <property type="term" value="P:regulation of glycogen biosynthetic process"/>
    <property type="evidence" value="ECO:0007669"/>
    <property type="project" value="TreeGrafter"/>
</dbReference>
<comment type="caution">
    <text evidence="4">The sequence shown here is derived from an EMBL/GenBank/DDBJ whole genome shotgun (WGS) entry which is preliminary data.</text>
</comment>
<dbReference type="PANTHER" id="PTHR12307:SF13">
    <property type="entry name" value="PROTEIN PHOSPHATASE 1 REGULATORY SUBUNIT 3B"/>
    <property type="match status" value="1"/>
</dbReference>
<dbReference type="GO" id="GO:2001069">
    <property type="term" value="F:glycogen binding"/>
    <property type="evidence" value="ECO:0007669"/>
    <property type="project" value="TreeGrafter"/>
</dbReference>
<dbReference type="PANTHER" id="PTHR12307">
    <property type="entry name" value="PROTEIN PHOSPHATASE 1 REGULATORY SUBUNIT"/>
    <property type="match status" value="1"/>
</dbReference>
<evidence type="ECO:0000259" key="3">
    <source>
        <dbReference type="PROSITE" id="PS51159"/>
    </source>
</evidence>
<dbReference type="Pfam" id="PF03370">
    <property type="entry name" value="CBM_21"/>
    <property type="match status" value="2"/>
</dbReference>
<dbReference type="GO" id="GO:0008157">
    <property type="term" value="F:protein phosphatase 1 binding"/>
    <property type="evidence" value="ECO:0007669"/>
    <property type="project" value="TreeGrafter"/>
</dbReference>
<keyword evidence="5" id="KW-1185">Reference proteome</keyword>
<dbReference type="EMBL" id="JANPWB010000002">
    <property type="protein sequence ID" value="KAJ1205888.1"/>
    <property type="molecule type" value="Genomic_DNA"/>
</dbReference>
<gene>
    <name evidence="4" type="ORF">NDU88_001313</name>
</gene>
<reference evidence="4" key="1">
    <citation type="journal article" date="2022" name="bioRxiv">
        <title>Sequencing and chromosome-scale assembly of the giantPleurodeles waltlgenome.</title>
        <authorList>
            <person name="Brown T."/>
            <person name="Elewa A."/>
            <person name="Iarovenko S."/>
            <person name="Subramanian E."/>
            <person name="Araus A.J."/>
            <person name="Petzold A."/>
            <person name="Susuki M."/>
            <person name="Suzuki K.-i.T."/>
            <person name="Hayashi T."/>
            <person name="Toyoda A."/>
            <person name="Oliveira C."/>
            <person name="Osipova E."/>
            <person name="Leigh N.D."/>
            <person name="Simon A."/>
            <person name="Yun M.H."/>
        </authorList>
    </citation>
    <scope>NUCLEOTIDE SEQUENCE</scope>
    <source>
        <strain evidence="4">20211129_DDA</strain>
        <tissue evidence="4">Liver</tissue>
    </source>
</reference>
<keyword evidence="2" id="KW-0119">Carbohydrate metabolism</keyword>
<feature type="domain" description="CBM21" evidence="3">
    <location>
        <begin position="126"/>
        <end position="234"/>
    </location>
</feature>
<keyword evidence="1" id="KW-0321">Glycogen metabolism</keyword>
<evidence type="ECO:0000313" key="5">
    <source>
        <dbReference type="Proteomes" id="UP001066276"/>
    </source>
</evidence>
<accession>A0AAV7VX71</accession>
<dbReference type="PROSITE" id="PS51159">
    <property type="entry name" value="CBM21"/>
    <property type="match status" value="2"/>
</dbReference>
<evidence type="ECO:0000256" key="1">
    <source>
        <dbReference type="ARBA" id="ARBA00022600"/>
    </source>
</evidence>
<dbReference type="GO" id="GO:0000164">
    <property type="term" value="C:protein phosphatase type 1 complex"/>
    <property type="evidence" value="ECO:0007669"/>
    <property type="project" value="TreeGrafter"/>
</dbReference>
<dbReference type="FunFam" id="2.60.40.2440:FF:000001">
    <property type="entry name" value="Protein phosphatase 1 regulatory subunit 3C"/>
    <property type="match status" value="2"/>
</dbReference>
<protein>
    <recommendedName>
        <fullName evidence="3">CBM21 domain-containing protein</fullName>
    </recommendedName>
</protein>
<dbReference type="AlphaFoldDB" id="A0AAV7VX71"/>
<organism evidence="4 5">
    <name type="scientific">Pleurodeles waltl</name>
    <name type="common">Iberian ribbed newt</name>
    <dbReference type="NCBI Taxonomy" id="8319"/>
    <lineage>
        <taxon>Eukaryota</taxon>
        <taxon>Metazoa</taxon>
        <taxon>Chordata</taxon>
        <taxon>Craniata</taxon>
        <taxon>Vertebrata</taxon>
        <taxon>Euteleostomi</taxon>
        <taxon>Amphibia</taxon>
        <taxon>Batrachia</taxon>
        <taxon>Caudata</taxon>
        <taxon>Salamandroidea</taxon>
        <taxon>Salamandridae</taxon>
        <taxon>Pleurodelinae</taxon>
        <taxon>Pleurodeles</taxon>
    </lineage>
</organism>
<dbReference type="Proteomes" id="UP001066276">
    <property type="component" value="Chromosome 1_2"/>
</dbReference>